<reference evidence="1" key="2">
    <citation type="submission" date="2023-06" db="EMBL/GenBank/DDBJ databases">
        <authorList>
            <consortium name="Lawrence Berkeley National Laboratory"/>
            <person name="Haridas S."/>
            <person name="Hensen N."/>
            <person name="Bonometti L."/>
            <person name="Westerberg I."/>
            <person name="Brannstrom I.O."/>
            <person name="Guillou S."/>
            <person name="Cros-Aarteil S."/>
            <person name="Calhoun S."/>
            <person name="Kuo A."/>
            <person name="Mondo S."/>
            <person name="Pangilinan J."/>
            <person name="Riley R."/>
            <person name="Labutti K."/>
            <person name="Andreopoulos B."/>
            <person name="Lipzen A."/>
            <person name="Chen C."/>
            <person name="Yanf M."/>
            <person name="Daum C."/>
            <person name="Ng V."/>
            <person name="Clum A."/>
            <person name="Steindorff A."/>
            <person name="Ohm R."/>
            <person name="Martin F."/>
            <person name="Silar P."/>
            <person name="Natvig D."/>
            <person name="Lalanne C."/>
            <person name="Gautier V."/>
            <person name="Ament-Velasquez S.L."/>
            <person name="Kruys A."/>
            <person name="Hutchinson M.I."/>
            <person name="Powell A.J."/>
            <person name="Barry K."/>
            <person name="Miller A.N."/>
            <person name="Grigoriev I.V."/>
            <person name="Debuchy R."/>
            <person name="Gladieux P."/>
            <person name="Thoren M.H."/>
            <person name="Johannesson H."/>
        </authorList>
    </citation>
    <scope>NUCLEOTIDE SEQUENCE</scope>
    <source>
        <strain evidence="1">CBS 958.72</strain>
    </source>
</reference>
<sequence length="54" mass="6278">FPGAERNVTDVCVTYLSFDPFATGTCRNDEDFRARLRSHPLYDYAAHHWGHHAR</sequence>
<dbReference type="Proteomes" id="UP001287356">
    <property type="component" value="Unassembled WGS sequence"/>
</dbReference>
<dbReference type="EMBL" id="JAULSN010000005">
    <property type="protein sequence ID" value="KAK3371093.1"/>
    <property type="molecule type" value="Genomic_DNA"/>
</dbReference>
<dbReference type="AlphaFoldDB" id="A0AAE0K6R7"/>
<keyword evidence="2" id="KW-1185">Reference proteome</keyword>
<gene>
    <name evidence="1" type="ORF">B0T24DRAFT_491973</name>
</gene>
<comment type="caution">
    <text evidence="1">The sequence shown here is derived from an EMBL/GenBank/DDBJ whole genome shotgun (WGS) entry which is preliminary data.</text>
</comment>
<proteinExistence type="predicted"/>
<reference evidence="1" key="1">
    <citation type="journal article" date="2023" name="Mol. Phylogenet. Evol.">
        <title>Genome-scale phylogeny and comparative genomics of the fungal order Sordariales.</title>
        <authorList>
            <person name="Hensen N."/>
            <person name="Bonometti L."/>
            <person name="Westerberg I."/>
            <person name="Brannstrom I.O."/>
            <person name="Guillou S."/>
            <person name="Cros-Aarteil S."/>
            <person name="Calhoun S."/>
            <person name="Haridas S."/>
            <person name="Kuo A."/>
            <person name="Mondo S."/>
            <person name="Pangilinan J."/>
            <person name="Riley R."/>
            <person name="LaButti K."/>
            <person name="Andreopoulos B."/>
            <person name="Lipzen A."/>
            <person name="Chen C."/>
            <person name="Yan M."/>
            <person name="Daum C."/>
            <person name="Ng V."/>
            <person name="Clum A."/>
            <person name="Steindorff A."/>
            <person name="Ohm R.A."/>
            <person name="Martin F."/>
            <person name="Silar P."/>
            <person name="Natvig D.O."/>
            <person name="Lalanne C."/>
            <person name="Gautier V."/>
            <person name="Ament-Velasquez S.L."/>
            <person name="Kruys A."/>
            <person name="Hutchinson M.I."/>
            <person name="Powell A.J."/>
            <person name="Barry K."/>
            <person name="Miller A.N."/>
            <person name="Grigoriev I.V."/>
            <person name="Debuchy R."/>
            <person name="Gladieux P."/>
            <person name="Hiltunen Thoren M."/>
            <person name="Johannesson H."/>
        </authorList>
    </citation>
    <scope>NUCLEOTIDE SEQUENCE</scope>
    <source>
        <strain evidence="1">CBS 958.72</strain>
    </source>
</reference>
<protein>
    <submittedName>
        <fullName evidence="1">Uncharacterized protein</fullName>
    </submittedName>
</protein>
<name>A0AAE0K6R7_9PEZI</name>
<organism evidence="1 2">
    <name type="scientific">Lasiosphaeria ovina</name>
    <dbReference type="NCBI Taxonomy" id="92902"/>
    <lineage>
        <taxon>Eukaryota</taxon>
        <taxon>Fungi</taxon>
        <taxon>Dikarya</taxon>
        <taxon>Ascomycota</taxon>
        <taxon>Pezizomycotina</taxon>
        <taxon>Sordariomycetes</taxon>
        <taxon>Sordariomycetidae</taxon>
        <taxon>Sordariales</taxon>
        <taxon>Lasiosphaeriaceae</taxon>
        <taxon>Lasiosphaeria</taxon>
    </lineage>
</organism>
<accession>A0AAE0K6R7</accession>
<feature type="non-terminal residue" evidence="1">
    <location>
        <position position="54"/>
    </location>
</feature>
<evidence type="ECO:0000313" key="1">
    <source>
        <dbReference type="EMBL" id="KAK3371093.1"/>
    </source>
</evidence>
<evidence type="ECO:0000313" key="2">
    <source>
        <dbReference type="Proteomes" id="UP001287356"/>
    </source>
</evidence>
<feature type="non-terminal residue" evidence="1">
    <location>
        <position position="1"/>
    </location>
</feature>